<keyword evidence="2" id="KW-1185">Reference proteome</keyword>
<dbReference type="RefSeq" id="WP_117452918.1">
    <property type="nucleotide sequence ID" value="NZ_CP060636.1"/>
</dbReference>
<name>A0A7G9GP04_9FIRM</name>
<dbReference type="KEGG" id="ehn:H9Q80_00840"/>
<sequence>MKKLAVVLESAGNFRFQTIENEHVFLLKTKRTSELETTVDSLLDTYEEVIALTDLQDYYEANKHLINDFNGRFMIMKLNDEKEIHEALTFMSSYTKQELKCGEQSMIFHVAKRQQERA</sequence>
<gene>
    <name evidence="1" type="ORF">H9Q80_00840</name>
</gene>
<dbReference type="Proteomes" id="UP000515856">
    <property type="component" value="Chromosome"/>
</dbReference>
<reference evidence="1 2" key="1">
    <citation type="submission" date="2020-08" db="EMBL/GenBank/DDBJ databases">
        <authorList>
            <person name="Liu C."/>
            <person name="Sun Q."/>
        </authorList>
    </citation>
    <scope>NUCLEOTIDE SEQUENCE [LARGE SCALE GENOMIC DNA]</scope>
    <source>
        <strain evidence="1 2">NSJ-61</strain>
    </source>
</reference>
<protein>
    <submittedName>
        <fullName evidence="1">Uncharacterized protein</fullName>
    </submittedName>
</protein>
<accession>A0A7G9GP04</accession>
<evidence type="ECO:0000313" key="2">
    <source>
        <dbReference type="Proteomes" id="UP000515856"/>
    </source>
</evidence>
<organism evidence="1 2">
    <name type="scientific">[Eubacterium] hominis</name>
    <dbReference type="NCBI Taxonomy" id="2764325"/>
    <lineage>
        <taxon>Bacteria</taxon>
        <taxon>Bacillati</taxon>
        <taxon>Bacillota</taxon>
        <taxon>Erysipelotrichia</taxon>
        <taxon>Erysipelotrichales</taxon>
        <taxon>Erysipelotrichaceae</taxon>
        <taxon>Amedibacillus</taxon>
    </lineage>
</organism>
<evidence type="ECO:0000313" key="1">
    <source>
        <dbReference type="EMBL" id="QNM12536.1"/>
    </source>
</evidence>
<dbReference type="AlphaFoldDB" id="A0A7G9GP04"/>
<proteinExistence type="predicted"/>
<dbReference type="EMBL" id="CP060636">
    <property type="protein sequence ID" value="QNM12536.1"/>
    <property type="molecule type" value="Genomic_DNA"/>
</dbReference>